<dbReference type="AlphaFoldDB" id="A0A4R4ZRI0"/>
<accession>A0A4R4ZRI0</accession>
<protein>
    <submittedName>
        <fullName evidence="1">Uncharacterized protein</fullName>
    </submittedName>
</protein>
<dbReference type="Proteomes" id="UP000294513">
    <property type="component" value="Unassembled WGS sequence"/>
</dbReference>
<reference evidence="1 2" key="1">
    <citation type="submission" date="2019-03" db="EMBL/GenBank/DDBJ databases">
        <title>Draft genome sequences of novel Actinobacteria.</title>
        <authorList>
            <person name="Sahin N."/>
            <person name="Ay H."/>
            <person name="Saygin H."/>
        </authorList>
    </citation>
    <scope>NUCLEOTIDE SEQUENCE [LARGE SCALE GENOMIC DNA]</scope>
    <source>
        <strain evidence="1 2">H3C3</strain>
    </source>
</reference>
<organism evidence="1 2">
    <name type="scientific">Actinomadura rubrisoli</name>
    <dbReference type="NCBI Taxonomy" id="2530368"/>
    <lineage>
        <taxon>Bacteria</taxon>
        <taxon>Bacillati</taxon>
        <taxon>Actinomycetota</taxon>
        <taxon>Actinomycetes</taxon>
        <taxon>Streptosporangiales</taxon>
        <taxon>Thermomonosporaceae</taxon>
        <taxon>Actinomadura</taxon>
    </lineage>
</organism>
<sequence length="103" mass="11487">MGDQSDNATTIREVIAMLNTLAADLPEGMDTRVKFGICDGADLQMVDDVDLSHYTHVKDGRPVEVFVMFRGHVHPEEEPGPRLRGAAAHVDEELRELLEDEDE</sequence>
<dbReference type="EMBL" id="SMKU01000592">
    <property type="protein sequence ID" value="TDD60826.1"/>
    <property type="molecule type" value="Genomic_DNA"/>
</dbReference>
<keyword evidence="2" id="KW-1185">Reference proteome</keyword>
<dbReference type="RefSeq" id="WP_131903630.1">
    <property type="nucleotide sequence ID" value="NZ_SMKU01000592.1"/>
</dbReference>
<evidence type="ECO:0000313" key="1">
    <source>
        <dbReference type="EMBL" id="TDD60826.1"/>
    </source>
</evidence>
<name>A0A4R4ZRI0_9ACTN</name>
<dbReference type="OrthoDB" id="3483366at2"/>
<comment type="caution">
    <text evidence="1">The sequence shown here is derived from an EMBL/GenBank/DDBJ whole genome shotgun (WGS) entry which is preliminary data.</text>
</comment>
<gene>
    <name evidence="1" type="ORF">E1298_45775</name>
</gene>
<proteinExistence type="predicted"/>
<evidence type="ECO:0000313" key="2">
    <source>
        <dbReference type="Proteomes" id="UP000294513"/>
    </source>
</evidence>